<dbReference type="Proteomes" id="UP000245133">
    <property type="component" value="Unassembled WGS sequence"/>
</dbReference>
<keyword evidence="2" id="KW-1185">Reference proteome</keyword>
<comment type="caution">
    <text evidence="1">The sequence shown here is derived from an EMBL/GenBank/DDBJ whole genome shotgun (WGS) entry which is preliminary data.</text>
</comment>
<dbReference type="RefSeq" id="WP_108972435.1">
    <property type="nucleotide sequence ID" value="NZ_BFBB01000001.1"/>
</dbReference>
<organism evidence="1 2">
    <name type="scientific">Leptospira ryugenii</name>
    <dbReference type="NCBI Taxonomy" id="1917863"/>
    <lineage>
        <taxon>Bacteria</taxon>
        <taxon>Pseudomonadati</taxon>
        <taxon>Spirochaetota</taxon>
        <taxon>Spirochaetia</taxon>
        <taxon>Leptospirales</taxon>
        <taxon>Leptospiraceae</taxon>
        <taxon>Leptospira</taxon>
    </lineage>
</organism>
<accession>A0A2P2DV59</accession>
<sequence>MKLILFFVSIAFSVPIYSSDLITSLQKQCASQSEEELPKDTYLRFIQQMEFQKAKSYCDTLERDPKNCKASSRFWLASVFYAERRFEEA</sequence>
<evidence type="ECO:0008006" key="3">
    <source>
        <dbReference type="Google" id="ProtNLM"/>
    </source>
</evidence>
<evidence type="ECO:0000313" key="2">
    <source>
        <dbReference type="Proteomes" id="UP000245133"/>
    </source>
</evidence>
<protein>
    <recommendedName>
        <fullName evidence="3">Tetratricopeptide repeat protein</fullName>
    </recommendedName>
</protein>
<gene>
    <name evidence="1" type="ORF">LPTSP4_00300</name>
</gene>
<name>A0A2P2DV59_9LEPT</name>
<evidence type="ECO:0000313" key="1">
    <source>
        <dbReference type="EMBL" id="GBF48531.1"/>
    </source>
</evidence>
<proteinExistence type="predicted"/>
<dbReference type="EMBL" id="BFBB01000001">
    <property type="protein sequence ID" value="GBF48531.1"/>
    <property type="molecule type" value="Genomic_DNA"/>
</dbReference>
<reference evidence="1 2" key="1">
    <citation type="submission" date="2018-02" db="EMBL/GenBank/DDBJ databases">
        <title>Novel Leptospira species isolated from soil and water in Japan.</title>
        <authorList>
            <person name="Nakao R."/>
            <person name="Masuzawa T."/>
        </authorList>
    </citation>
    <scope>NUCLEOTIDE SEQUENCE [LARGE SCALE GENOMIC DNA]</scope>
    <source>
        <strain evidence="1 2">YH101</strain>
    </source>
</reference>
<dbReference type="AlphaFoldDB" id="A0A2P2DV59"/>